<dbReference type="GO" id="GO:0004674">
    <property type="term" value="F:protein serine/threonine kinase activity"/>
    <property type="evidence" value="ECO:0007669"/>
    <property type="project" value="UniProtKB-EC"/>
</dbReference>
<dbReference type="PROSITE" id="PS50927">
    <property type="entry name" value="BULB_LECTIN"/>
    <property type="match status" value="1"/>
</dbReference>
<feature type="compositionally biased region" description="Basic and acidic residues" evidence="6">
    <location>
        <begin position="262"/>
        <end position="322"/>
    </location>
</feature>
<dbReference type="PANTHER" id="PTHR47150:SF5">
    <property type="entry name" value="OS07G0546750 PROTEIN"/>
    <property type="match status" value="1"/>
</dbReference>
<reference evidence="8" key="1">
    <citation type="submission" date="2023-07" db="EMBL/GenBank/DDBJ databases">
        <title>A chromosome-level genome assembly of Lolium multiflorum.</title>
        <authorList>
            <person name="Chen Y."/>
            <person name="Copetti D."/>
            <person name="Kolliker R."/>
            <person name="Studer B."/>
        </authorList>
    </citation>
    <scope>NUCLEOTIDE SEQUENCE</scope>
    <source>
        <strain evidence="8">02402/16</strain>
        <tissue evidence="8">Leaf</tissue>
    </source>
</reference>
<dbReference type="EMBL" id="JAUUTY010000003">
    <property type="protein sequence ID" value="KAK1663244.1"/>
    <property type="molecule type" value="Genomic_DNA"/>
</dbReference>
<keyword evidence="3" id="KW-0675">Receptor</keyword>
<evidence type="ECO:0000256" key="5">
    <source>
        <dbReference type="ARBA" id="ARBA00048679"/>
    </source>
</evidence>
<dbReference type="InterPro" id="IPR036426">
    <property type="entry name" value="Bulb-type_lectin_dom_sf"/>
</dbReference>
<evidence type="ECO:0000256" key="3">
    <source>
        <dbReference type="ARBA" id="ARBA00023170"/>
    </source>
</evidence>
<dbReference type="Proteomes" id="UP001231189">
    <property type="component" value="Unassembled WGS sequence"/>
</dbReference>
<dbReference type="EC" id="2.7.11.1" evidence="2"/>
<organism evidence="8 9">
    <name type="scientific">Lolium multiflorum</name>
    <name type="common">Italian ryegrass</name>
    <name type="synonym">Lolium perenne subsp. multiflorum</name>
    <dbReference type="NCBI Taxonomy" id="4521"/>
    <lineage>
        <taxon>Eukaryota</taxon>
        <taxon>Viridiplantae</taxon>
        <taxon>Streptophyta</taxon>
        <taxon>Embryophyta</taxon>
        <taxon>Tracheophyta</taxon>
        <taxon>Spermatophyta</taxon>
        <taxon>Magnoliopsida</taxon>
        <taxon>Liliopsida</taxon>
        <taxon>Poales</taxon>
        <taxon>Poaceae</taxon>
        <taxon>BOP clade</taxon>
        <taxon>Pooideae</taxon>
        <taxon>Poodae</taxon>
        <taxon>Poeae</taxon>
        <taxon>Poeae Chloroplast Group 2 (Poeae type)</taxon>
        <taxon>Loliodinae</taxon>
        <taxon>Loliinae</taxon>
        <taxon>Lolium</taxon>
    </lineage>
</organism>
<feature type="region of interest" description="Disordered" evidence="6">
    <location>
        <begin position="864"/>
        <end position="892"/>
    </location>
</feature>
<feature type="compositionally biased region" description="Pro residues" evidence="6">
    <location>
        <begin position="498"/>
        <end position="511"/>
    </location>
</feature>
<comment type="catalytic activity">
    <reaction evidence="4">
        <text>L-threonyl-[protein] + ATP = O-phospho-L-threonyl-[protein] + ADP + H(+)</text>
        <dbReference type="Rhea" id="RHEA:46608"/>
        <dbReference type="Rhea" id="RHEA-COMP:11060"/>
        <dbReference type="Rhea" id="RHEA-COMP:11605"/>
        <dbReference type="ChEBI" id="CHEBI:15378"/>
        <dbReference type="ChEBI" id="CHEBI:30013"/>
        <dbReference type="ChEBI" id="CHEBI:30616"/>
        <dbReference type="ChEBI" id="CHEBI:61977"/>
        <dbReference type="ChEBI" id="CHEBI:456216"/>
        <dbReference type="EC" id="2.7.11.1"/>
    </reaction>
</comment>
<evidence type="ECO:0000259" key="7">
    <source>
        <dbReference type="PROSITE" id="PS50927"/>
    </source>
</evidence>
<dbReference type="GO" id="GO:0016020">
    <property type="term" value="C:membrane"/>
    <property type="evidence" value="ECO:0007669"/>
    <property type="project" value="UniProtKB-SubCell"/>
</dbReference>
<dbReference type="SUPFAM" id="SSF51110">
    <property type="entry name" value="alpha-D-mannose-specific plant lectins"/>
    <property type="match status" value="1"/>
</dbReference>
<dbReference type="PANTHER" id="PTHR47150">
    <property type="entry name" value="OS12G0169200 PROTEIN"/>
    <property type="match status" value="1"/>
</dbReference>
<dbReference type="GO" id="GO:0051707">
    <property type="term" value="P:response to other organism"/>
    <property type="evidence" value="ECO:0007669"/>
    <property type="project" value="UniProtKB-ARBA"/>
</dbReference>
<accession>A0AAD8SSR0</accession>
<evidence type="ECO:0000256" key="6">
    <source>
        <dbReference type="SAM" id="MobiDB-lite"/>
    </source>
</evidence>
<protein>
    <recommendedName>
        <fullName evidence="2">non-specific serine/threonine protein kinase</fullName>
        <ecNumber evidence="2">2.7.11.1</ecNumber>
    </recommendedName>
</protein>
<dbReference type="InterPro" id="IPR001480">
    <property type="entry name" value="Bulb-type_lectin_dom"/>
</dbReference>
<dbReference type="AlphaFoldDB" id="A0AAD8SSR0"/>
<dbReference type="Pfam" id="PF14223">
    <property type="entry name" value="Retrotran_gag_2"/>
    <property type="match status" value="1"/>
</dbReference>
<evidence type="ECO:0000256" key="1">
    <source>
        <dbReference type="ARBA" id="ARBA00004479"/>
    </source>
</evidence>
<comment type="subcellular location">
    <subcellularLocation>
        <location evidence="1">Membrane</location>
        <topology evidence="1">Single-pass type I membrane protein</topology>
    </subcellularLocation>
</comment>
<keyword evidence="9" id="KW-1185">Reference proteome</keyword>
<name>A0AAD8SSR0_LOLMU</name>
<evidence type="ECO:0000256" key="4">
    <source>
        <dbReference type="ARBA" id="ARBA00047899"/>
    </source>
</evidence>
<feature type="region of interest" description="Disordered" evidence="6">
    <location>
        <begin position="229"/>
        <end position="322"/>
    </location>
</feature>
<dbReference type="Pfam" id="PF04827">
    <property type="entry name" value="Plant_tran"/>
    <property type="match status" value="1"/>
</dbReference>
<feature type="region of interest" description="Disordered" evidence="6">
    <location>
        <begin position="442"/>
        <end position="585"/>
    </location>
</feature>
<evidence type="ECO:0000313" key="9">
    <source>
        <dbReference type="Proteomes" id="UP001231189"/>
    </source>
</evidence>
<gene>
    <name evidence="8" type="ORF">QYE76_051403</name>
</gene>
<comment type="catalytic activity">
    <reaction evidence="5">
        <text>L-seryl-[protein] + ATP = O-phospho-L-seryl-[protein] + ADP + H(+)</text>
        <dbReference type="Rhea" id="RHEA:17989"/>
        <dbReference type="Rhea" id="RHEA-COMP:9863"/>
        <dbReference type="Rhea" id="RHEA-COMP:11604"/>
        <dbReference type="ChEBI" id="CHEBI:15378"/>
        <dbReference type="ChEBI" id="CHEBI:29999"/>
        <dbReference type="ChEBI" id="CHEBI:30616"/>
        <dbReference type="ChEBI" id="CHEBI:83421"/>
        <dbReference type="ChEBI" id="CHEBI:456216"/>
        <dbReference type="EC" id="2.7.11.1"/>
    </reaction>
</comment>
<dbReference type="InterPro" id="IPR006912">
    <property type="entry name" value="Harbinger_derived_prot"/>
</dbReference>
<comment type="caution">
    <text evidence="8">The sequence shown here is derived from an EMBL/GenBank/DDBJ whole genome shotgun (WGS) entry which is preliminary data.</text>
</comment>
<evidence type="ECO:0000313" key="8">
    <source>
        <dbReference type="EMBL" id="KAK1663244.1"/>
    </source>
</evidence>
<sequence length="1171" mass="129416">MSSSSSTSGLATALGSPPTQVLTRSNYLLWQALIVPAFRGANVMGLLDGSDRAPAKIIEVEDSEKKNIQVENPAYVAWIARDQLVLRFLRNSLSPEILSHVLNMDTTAAAWAGITSMFKTASRTKAQHLREMLNDTKKLTMTADQYFTKMKGFASELSALGKPIGDDELLGYLLHGLDKGEYNSLITYVHGNNDTTIDEFYEQLCGYDMRNGIEENGCFVSSANLARRGYDRPRGRTPPRRSAPPRGRSPDIFYRGGGGGGDRYRDDDRDWRRDERRTDDRRGDRRDDDRRGDRRDDDRRGDRRDDRRDRRNDGGGRRFDRTPTKYVDTECQICKKHGHAASDCWWRYSDDKKKRDDTEKAAHLAAAHLAAAPYGVDTNWYADSGATDHITNELSKLLIANKYNGQDKIADTAEENCSSNGTQNSAEIRFQQSALDYELGVDPEEDLPRHSPCTGQSEEPQPEKDPASPALHVYSRRRGRAPSRVSSEQARDHHTPSQSPPPSATGSPPPGAEARGRSPGEANVSDSALSAADVPSGSSVATAAEGGNEPEEIEENEENSGNNIDENFDESESPSSSPEPVVTQRVGVSTRLQKVTSSSDDAIDILLKALNANFAIKDLGDLHYFLGIEVKKVQDRLILTQEKYATDLIAKVGGTKHFLGIQYKNLVGSRPAKFWLGNRIPITSFLDATLYHIAGELYIEELGSVLWTSGSATNGSASAVAVLLDNGNFVVKDQTNHSKCAAPAPPPPPQYSPPARVAAREAGSYSGLARRELAAGANVAGCAAPRAAHDCSTYCAGRFLLLFRRDLCAAIDQQFVSTQMDVAYGGEVRAEIVDSSCTTSPIVGADIGNYCGLHDPRVHLKPGAAAGAREGRSKNCRATSGRASPPPQGLLLPHQSDLPERCSATIQMSRDLFLVILRASSGTTTPTSNAGPMQQVRFTSYQKCSATIRMLSYGMAADIFDEYLRMGESTCLESMYRFCRAVIAVFGEYYCREPNVEDTRRLLSINESRGFPGMIGNIDCMHWEWKNCPFGWQDQYSGHEEGRTVILEAVISQDLWIWHSFFGMAGSNNDINVLHRSPVFERLMQGKAPRVSYEINGNAYDKPYYLADGIYPDWATLVKTARNPNSEKTRRFAKMQEACRKDAERGFGVLQARWAIVRHPARTWSRRPCMR</sequence>
<proteinExistence type="predicted"/>
<feature type="compositionally biased region" description="Acidic residues" evidence="6">
    <location>
        <begin position="548"/>
        <end position="558"/>
    </location>
</feature>
<feature type="domain" description="Bulb-type lectin" evidence="7">
    <location>
        <begin position="634"/>
        <end position="744"/>
    </location>
</feature>
<evidence type="ECO:0000256" key="2">
    <source>
        <dbReference type="ARBA" id="ARBA00012513"/>
    </source>
</evidence>